<protein>
    <recommendedName>
        <fullName evidence="16">Cytochrome P450</fullName>
    </recommendedName>
</protein>
<sequence length="155" mass="17851">MVHDLMIFIKYKNKERFVGVYNWREPQLLITDPKLGKDVLITHFKNFHDNTISKSINKESDPLFSEHPFTLTGEEWKSGRQLISPSLNSNRIRAYYPIIEETSKRLVNFLNKTCKNPPKDGLEAKELAMMYTLDIVGAGVYGIDSGTFSEDHPTE</sequence>
<dbReference type="PANTHER" id="PTHR24292">
    <property type="entry name" value="CYTOCHROME P450"/>
    <property type="match status" value="1"/>
</dbReference>
<evidence type="ECO:0000256" key="2">
    <source>
        <dbReference type="ARBA" id="ARBA00003690"/>
    </source>
</evidence>
<dbReference type="Pfam" id="PF00067">
    <property type="entry name" value="p450"/>
    <property type="match status" value="1"/>
</dbReference>
<dbReference type="GO" id="GO:0020037">
    <property type="term" value="F:heme binding"/>
    <property type="evidence" value="ECO:0007669"/>
    <property type="project" value="InterPro"/>
</dbReference>
<dbReference type="EnsemblMetazoa" id="MESCA000398-RA">
    <property type="protein sequence ID" value="MESCA000398-PA"/>
    <property type="gene ID" value="MESCA000398"/>
</dbReference>
<dbReference type="AlphaFoldDB" id="T1GAY1"/>
<evidence type="ECO:0000256" key="13">
    <source>
        <dbReference type="ARBA" id="ARBA00023136"/>
    </source>
</evidence>
<evidence type="ECO:0000256" key="4">
    <source>
        <dbReference type="ARBA" id="ARBA00004406"/>
    </source>
</evidence>
<evidence type="ECO:0000256" key="8">
    <source>
        <dbReference type="ARBA" id="ARBA00022824"/>
    </source>
</evidence>
<evidence type="ECO:0008006" key="16">
    <source>
        <dbReference type="Google" id="ProtNLM"/>
    </source>
</evidence>
<keyword evidence="11" id="KW-0408">Iron</keyword>
<evidence type="ECO:0000313" key="14">
    <source>
        <dbReference type="EnsemblMetazoa" id="MESCA000398-PA"/>
    </source>
</evidence>
<accession>T1GAY1</accession>
<dbReference type="STRING" id="36166.T1GAY1"/>
<dbReference type="GO" id="GO:0005506">
    <property type="term" value="F:iron ion binding"/>
    <property type="evidence" value="ECO:0007669"/>
    <property type="project" value="InterPro"/>
</dbReference>
<dbReference type="SUPFAM" id="SSF48264">
    <property type="entry name" value="Cytochrome P450"/>
    <property type="match status" value="1"/>
</dbReference>
<keyword evidence="6" id="KW-0349">Heme</keyword>
<organism evidence="14 15">
    <name type="scientific">Megaselia scalaris</name>
    <name type="common">Humpbacked fly</name>
    <name type="synonym">Phora scalaris</name>
    <dbReference type="NCBI Taxonomy" id="36166"/>
    <lineage>
        <taxon>Eukaryota</taxon>
        <taxon>Metazoa</taxon>
        <taxon>Ecdysozoa</taxon>
        <taxon>Arthropoda</taxon>
        <taxon>Hexapoda</taxon>
        <taxon>Insecta</taxon>
        <taxon>Pterygota</taxon>
        <taxon>Neoptera</taxon>
        <taxon>Endopterygota</taxon>
        <taxon>Diptera</taxon>
        <taxon>Brachycera</taxon>
        <taxon>Muscomorpha</taxon>
        <taxon>Platypezoidea</taxon>
        <taxon>Phoridae</taxon>
        <taxon>Megaseliini</taxon>
        <taxon>Megaselia</taxon>
    </lineage>
</organism>
<comment type="subcellular location">
    <subcellularLocation>
        <location evidence="4">Endoplasmic reticulum membrane</location>
        <topology evidence="4">Peripheral membrane protein</topology>
    </subcellularLocation>
    <subcellularLocation>
        <location evidence="3">Microsome membrane</location>
        <topology evidence="3">Peripheral membrane protein</topology>
    </subcellularLocation>
</comment>
<evidence type="ECO:0000256" key="9">
    <source>
        <dbReference type="ARBA" id="ARBA00022848"/>
    </source>
</evidence>
<dbReference type="Gene3D" id="1.10.630.10">
    <property type="entry name" value="Cytochrome P450"/>
    <property type="match status" value="1"/>
</dbReference>
<dbReference type="InterPro" id="IPR050476">
    <property type="entry name" value="Insect_CytP450_Detox"/>
</dbReference>
<evidence type="ECO:0000256" key="3">
    <source>
        <dbReference type="ARBA" id="ARBA00004174"/>
    </source>
</evidence>
<dbReference type="GO" id="GO:0004497">
    <property type="term" value="F:monooxygenase activity"/>
    <property type="evidence" value="ECO:0007669"/>
    <property type="project" value="UniProtKB-KW"/>
</dbReference>
<keyword evidence="15" id="KW-1185">Reference proteome</keyword>
<keyword evidence="7" id="KW-0479">Metal-binding</keyword>
<dbReference type="EMBL" id="CAQQ02141231">
    <property type="status" value="NOT_ANNOTATED_CDS"/>
    <property type="molecule type" value="Genomic_DNA"/>
</dbReference>
<dbReference type="GO" id="GO:0016705">
    <property type="term" value="F:oxidoreductase activity, acting on paired donors, with incorporation or reduction of molecular oxygen"/>
    <property type="evidence" value="ECO:0007669"/>
    <property type="project" value="InterPro"/>
</dbReference>
<evidence type="ECO:0000313" key="15">
    <source>
        <dbReference type="Proteomes" id="UP000015102"/>
    </source>
</evidence>
<comment type="similarity">
    <text evidence="5">Belongs to the cytochrome P450 family.</text>
</comment>
<keyword evidence="10" id="KW-0560">Oxidoreductase</keyword>
<evidence type="ECO:0000256" key="11">
    <source>
        <dbReference type="ARBA" id="ARBA00023004"/>
    </source>
</evidence>
<keyword evidence="8" id="KW-0256">Endoplasmic reticulum</keyword>
<evidence type="ECO:0000256" key="12">
    <source>
        <dbReference type="ARBA" id="ARBA00023033"/>
    </source>
</evidence>
<reference evidence="15" key="1">
    <citation type="submission" date="2013-02" db="EMBL/GenBank/DDBJ databases">
        <authorList>
            <person name="Hughes D."/>
        </authorList>
    </citation>
    <scope>NUCLEOTIDE SEQUENCE</scope>
    <source>
        <strain>Durham</strain>
        <strain evidence="15">NC isolate 2 -- Noor lab</strain>
    </source>
</reference>
<reference evidence="14" key="2">
    <citation type="submission" date="2015-06" db="UniProtKB">
        <authorList>
            <consortium name="EnsemblMetazoa"/>
        </authorList>
    </citation>
    <scope>IDENTIFICATION</scope>
</reference>
<evidence type="ECO:0000256" key="1">
    <source>
        <dbReference type="ARBA" id="ARBA00001971"/>
    </source>
</evidence>
<comment type="cofactor">
    <cofactor evidence="1">
        <name>heme</name>
        <dbReference type="ChEBI" id="CHEBI:30413"/>
    </cofactor>
</comment>
<name>T1GAY1_MEGSC</name>
<dbReference type="Proteomes" id="UP000015102">
    <property type="component" value="Unassembled WGS sequence"/>
</dbReference>
<dbReference type="PANTHER" id="PTHR24292:SF84">
    <property type="entry name" value="CYTOCHROME P450 28A5-RELATED"/>
    <property type="match status" value="1"/>
</dbReference>
<dbReference type="OMA" id="FHDNTIS"/>
<comment type="function">
    <text evidence="2">May be involved in the metabolism of insect hormones and in the breakdown of synthetic insecticides.</text>
</comment>
<evidence type="ECO:0000256" key="5">
    <source>
        <dbReference type="ARBA" id="ARBA00010617"/>
    </source>
</evidence>
<dbReference type="HOGENOM" id="CLU_1699909_0_0_1"/>
<evidence type="ECO:0000256" key="7">
    <source>
        <dbReference type="ARBA" id="ARBA00022723"/>
    </source>
</evidence>
<keyword evidence="13" id="KW-0472">Membrane</keyword>
<keyword evidence="9" id="KW-0492">Microsome</keyword>
<dbReference type="GO" id="GO:0005789">
    <property type="term" value="C:endoplasmic reticulum membrane"/>
    <property type="evidence" value="ECO:0007669"/>
    <property type="project" value="UniProtKB-SubCell"/>
</dbReference>
<evidence type="ECO:0000256" key="10">
    <source>
        <dbReference type="ARBA" id="ARBA00023002"/>
    </source>
</evidence>
<dbReference type="InterPro" id="IPR001128">
    <property type="entry name" value="Cyt_P450"/>
</dbReference>
<keyword evidence="12" id="KW-0503">Monooxygenase</keyword>
<dbReference type="InterPro" id="IPR036396">
    <property type="entry name" value="Cyt_P450_sf"/>
</dbReference>
<evidence type="ECO:0000256" key="6">
    <source>
        <dbReference type="ARBA" id="ARBA00022617"/>
    </source>
</evidence>
<proteinExistence type="inferred from homology"/>